<organism evidence="5 6">
    <name type="scientific">Nitrosospira lacus</name>
    <dbReference type="NCBI Taxonomy" id="1288494"/>
    <lineage>
        <taxon>Bacteria</taxon>
        <taxon>Pseudomonadati</taxon>
        <taxon>Pseudomonadota</taxon>
        <taxon>Betaproteobacteria</taxon>
        <taxon>Nitrosomonadales</taxon>
        <taxon>Nitrosomonadaceae</taxon>
        <taxon>Nitrosospira</taxon>
    </lineage>
</organism>
<reference evidence="5 6" key="1">
    <citation type="journal article" date="2015" name="Int. J. Syst. Evol. Microbiol.">
        <title>Nitrosospira lacus sp. nov., a psychrotolerant, ammonia-oxidizing bacterium from sandy lake sediment.</title>
        <authorList>
            <person name="Urakawa H."/>
            <person name="Garcia J.C."/>
            <person name="Nielsen J.L."/>
            <person name="Le V.Q."/>
            <person name="Kozlowski J.A."/>
            <person name="Stein L.Y."/>
            <person name="Lim C.K."/>
            <person name="Pommerening-Roser A."/>
            <person name="Martens-Habbena W."/>
            <person name="Stahl D.A."/>
            <person name="Klotz M.G."/>
        </authorList>
    </citation>
    <scope>NUCLEOTIDE SEQUENCE [LARGE SCALE GENOMIC DNA]</scope>
    <source>
        <strain evidence="5 6">APG3</strain>
    </source>
</reference>
<dbReference type="OrthoDB" id="86160at2"/>
<dbReference type="GO" id="GO:0016832">
    <property type="term" value="F:aldehyde-lyase activity"/>
    <property type="evidence" value="ECO:0007669"/>
    <property type="project" value="TreeGrafter"/>
</dbReference>
<evidence type="ECO:0000256" key="3">
    <source>
        <dbReference type="ARBA" id="ARBA00023239"/>
    </source>
</evidence>
<dbReference type="PANTHER" id="PTHR30502:SF0">
    <property type="entry name" value="PHOSPHOENOLPYRUVATE CARBOXYLASE FAMILY PROTEIN"/>
    <property type="match status" value="1"/>
</dbReference>
<feature type="domain" description="HpcH/HpaI aldolase/citrate lyase" evidence="4">
    <location>
        <begin position="92"/>
        <end position="280"/>
    </location>
</feature>
<dbReference type="eggNOG" id="COG3836">
    <property type="taxonomic scope" value="Bacteria"/>
</dbReference>
<evidence type="ECO:0000259" key="4">
    <source>
        <dbReference type="Pfam" id="PF03328"/>
    </source>
</evidence>
<proteinExistence type="inferred from homology"/>
<evidence type="ECO:0000256" key="1">
    <source>
        <dbReference type="ARBA" id="ARBA00005568"/>
    </source>
</evidence>
<comment type="similarity">
    <text evidence="1">Belongs to the HpcH/HpaI aldolase family.</text>
</comment>
<dbReference type="InterPro" id="IPR040442">
    <property type="entry name" value="Pyrv_kinase-like_dom_sf"/>
</dbReference>
<evidence type="ECO:0000313" key="5">
    <source>
        <dbReference type="EMBL" id="ARO89044.1"/>
    </source>
</evidence>
<dbReference type="SUPFAM" id="SSF51621">
    <property type="entry name" value="Phosphoenolpyruvate/pyruvate domain"/>
    <property type="match status" value="1"/>
</dbReference>
<dbReference type="Pfam" id="PF03328">
    <property type="entry name" value="HpcH_HpaI"/>
    <property type="match status" value="1"/>
</dbReference>
<keyword evidence="3" id="KW-0456">Lyase</keyword>
<dbReference type="InterPro" id="IPR005000">
    <property type="entry name" value="Aldolase/citrate-lyase_domain"/>
</dbReference>
<dbReference type="AlphaFoldDB" id="A0A1W6STA6"/>
<sequence>MAVSVPLRRRGKTVLADHGRGVACTSRTQSPKRSALPAVRLLCQRGRDRVTCQPAFPDRNPAADAACAQSIGADRGTIVYLKRRLENNDTVYGLFCSTPAALSVELIAAAGYDFVVIDLEHTLINAGQLAAMLLAARASGIAPLVRVAADYQALQALDAGAEGIVFPRIRSVQAARDAVRLCHFAPPGGRGLNATWHSRYGFNDLVASMNAAREQTLVVMMIEDLEGLECADEIAAVEGVDMLLEGAADLSQSLGLPWQTRHPDVRAAVSRIREAARRHDKMFCALPRAPGDLACWYQDEVRMFILGDDRGIVCRAMAAHLGEYRTRVDGQ</sequence>
<dbReference type="PANTHER" id="PTHR30502">
    <property type="entry name" value="2-KETO-3-DEOXY-L-RHAMNONATE ALDOLASE"/>
    <property type="match status" value="1"/>
</dbReference>
<dbReference type="Gene3D" id="3.20.20.60">
    <property type="entry name" value="Phosphoenolpyruvate-binding domains"/>
    <property type="match status" value="1"/>
</dbReference>
<evidence type="ECO:0000313" key="6">
    <source>
        <dbReference type="Proteomes" id="UP000012179"/>
    </source>
</evidence>
<keyword evidence="6" id="KW-1185">Reference proteome</keyword>
<dbReference type="Proteomes" id="UP000012179">
    <property type="component" value="Chromosome"/>
</dbReference>
<gene>
    <name evidence="5" type="ORF">EBAPG3_006480</name>
</gene>
<dbReference type="GO" id="GO:0005737">
    <property type="term" value="C:cytoplasm"/>
    <property type="evidence" value="ECO:0007669"/>
    <property type="project" value="TreeGrafter"/>
</dbReference>
<name>A0A1W6STA6_9PROT</name>
<accession>A0A1W6STA6</accession>
<keyword evidence="2" id="KW-0479">Metal-binding</keyword>
<protein>
    <submittedName>
        <fullName evidence="5">Siderophore biosynthesis protein SbnG</fullName>
    </submittedName>
</protein>
<dbReference type="GO" id="GO:0046872">
    <property type="term" value="F:metal ion binding"/>
    <property type="evidence" value="ECO:0007669"/>
    <property type="project" value="UniProtKB-KW"/>
</dbReference>
<dbReference type="InterPro" id="IPR050251">
    <property type="entry name" value="HpcH-HpaI_aldolase"/>
</dbReference>
<dbReference type="KEGG" id="nlc:EBAPG3_006480"/>
<evidence type="ECO:0000256" key="2">
    <source>
        <dbReference type="ARBA" id="ARBA00022723"/>
    </source>
</evidence>
<dbReference type="EMBL" id="CP021106">
    <property type="protein sequence ID" value="ARO89044.1"/>
    <property type="molecule type" value="Genomic_DNA"/>
</dbReference>
<dbReference type="InterPro" id="IPR015813">
    <property type="entry name" value="Pyrv/PenolPyrv_kinase-like_dom"/>
</dbReference>